<comment type="caution">
    <text evidence="2">The sequence shown here is derived from an EMBL/GenBank/DDBJ whole genome shotgun (WGS) entry which is preliminary data.</text>
</comment>
<dbReference type="Gene3D" id="3.80.10.10">
    <property type="entry name" value="Ribonuclease Inhibitor"/>
    <property type="match status" value="1"/>
</dbReference>
<reference evidence="2 3" key="1">
    <citation type="submission" date="2017-08" db="EMBL/GenBank/DDBJ databases">
        <title>Acidophilic green algal genome provides insights into adaptation to an acidic environment.</title>
        <authorList>
            <person name="Hirooka S."/>
            <person name="Hirose Y."/>
            <person name="Kanesaki Y."/>
            <person name="Higuchi S."/>
            <person name="Fujiwara T."/>
            <person name="Onuma R."/>
            <person name="Era A."/>
            <person name="Ohbayashi R."/>
            <person name="Uzuka A."/>
            <person name="Nozaki H."/>
            <person name="Yoshikawa H."/>
            <person name="Miyagishima S.Y."/>
        </authorList>
    </citation>
    <scope>NUCLEOTIDE SEQUENCE [LARGE SCALE GENOMIC DNA]</scope>
    <source>
        <strain evidence="2 3">NIES-2499</strain>
    </source>
</reference>
<sequence length="222" mass="23174">MIATALSGLERLQSIDLSDNSISASSMGVLGPSLGCLTTLKSLNLSSNRDLLSEDGASHISAALINLTGLTFLGMTKVSGLSLAGVQQLRVLTPSLAALTKLECLDVMRSVFLTEEISSSVLAPALRQLSALTQLIVGNCVKMNTMRSAVGLAIDEALAVFAVLRTQVLGGKSTAVVSSDMMTKSQSRPLLSSKAFLETVVEFLVEDIPVDAVLTSDEQASS</sequence>
<comment type="subcellular location">
    <subcellularLocation>
        <location evidence="1">Cytoplasm</location>
        <location evidence="1">Cytoskeleton</location>
        <location evidence="1">Cilium axoneme</location>
    </subcellularLocation>
</comment>
<gene>
    <name evidence="2" type="ORF">CEUSTIGMA_g6763.t1</name>
</gene>
<proteinExistence type="predicted"/>
<dbReference type="InterPro" id="IPR032675">
    <property type="entry name" value="LRR_dom_sf"/>
</dbReference>
<evidence type="ECO:0000313" key="3">
    <source>
        <dbReference type="Proteomes" id="UP000232323"/>
    </source>
</evidence>
<dbReference type="GO" id="GO:0005930">
    <property type="term" value="C:axoneme"/>
    <property type="evidence" value="ECO:0007669"/>
    <property type="project" value="UniProtKB-SubCell"/>
</dbReference>
<dbReference type="OrthoDB" id="608304at2759"/>
<protein>
    <submittedName>
        <fullName evidence="2">Uncharacterized protein</fullName>
    </submittedName>
</protein>
<accession>A0A250X8V5</accession>
<evidence type="ECO:0000256" key="1">
    <source>
        <dbReference type="ARBA" id="ARBA00004430"/>
    </source>
</evidence>
<name>A0A250X8V5_9CHLO</name>
<keyword evidence="3" id="KW-1185">Reference proteome</keyword>
<dbReference type="Proteomes" id="UP000232323">
    <property type="component" value="Unassembled WGS sequence"/>
</dbReference>
<dbReference type="SUPFAM" id="SSF52047">
    <property type="entry name" value="RNI-like"/>
    <property type="match status" value="1"/>
</dbReference>
<evidence type="ECO:0000313" key="2">
    <source>
        <dbReference type="EMBL" id="GAX79322.1"/>
    </source>
</evidence>
<organism evidence="2 3">
    <name type="scientific">Chlamydomonas eustigma</name>
    <dbReference type="NCBI Taxonomy" id="1157962"/>
    <lineage>
        <taxon>Eukaryota</taxon>
        <taxon>Viridiplantae</taxon>
        <taxon>Chlorophyta</taxon>
        <taxon>core chlorophytes</taxon>
        <taxon>Chlorophyceae</taxon>
        <taxon>CS clade</taxon>
        <taxon>Chlamydomonadales</taxon>
        <taxon>Chlamydomonadaceae</taxon>
        <taxon>Chlamydomonas</taxon>
    </lineage>
</organism>
<dbReference type="EMBL" id="BEGY01000041">
    <property type="protein sequence ID" value="GAX79322.1"/>
    <property type="molecule type" value="Genomic_DNA"/>
</dbReference>
<dbReference type="AlphaFoldDB" id="A0A250X8V5"/>